<evidence type="ECO:0000313" key="2">
    <source>
        <dbReference type="EnsemblPlants" id="TuG1812G0600001909.01.T03.cds253773"/>
    </source>
</evidence>
<reference evidence="2" key="3">
    <citation type="submission" date="2022-06" db="UniProtKB">
        <authorList>
            <consortium name="EnsemblPlants"/>
        </authorList>
    </citation>
    <scope>IDENTIFICATION</scope>
</reference>
<protein>
    <submittedName>
        <fullName evidence="2">Uncharacterized protein</fullName>
    </submittedName>
</protein>
<sequence length="81" mass="8872">MNWRGRWEDGEEDVANDGNAVAHPAAQSHHGSTLPSLPPSVTATMVCSPSHRCFYSETLVERRLASFIAWPCRSTTLCSPS</sequence>
<feature type="compositionally biased region" description="Polar residues" evidence="1">
    <location>
        <begin position="29"/>
        <end position="38"/>
    </location>
</feature>
<name>A0A8R7USA5_TRIUA</name>
<dbReference type="Gramene" id="TuG1812G0600001909.01.T01">
    <property type="protein sequence ID" value="TuG1812G0600001909.01.T01.cds253773"/>
    <property type="gene ID" value="TuG1812G0600001909.01"/>
</dbReference>
<dbReference type="Proteomes" id="UP000015106">
    <property type="component" value="Chromosome 6"/>
</dbReference>
<keyword evidence="3" id="KW-1185">Reference proteome</keyword>
<reference evidence="2" key="2">
    <citation type="submission" date="2018-03" db="EMBL/GenBank/DDBJ databases">
        <title>The Triticum urartu genome reveals the dynamic nature of wheat genome evolution.</title>
        <authorList>
            <person name="Ling H."/>
            <person name="Ma B."/>
            <person name="Shi X."/>
            <person name="Liu H."/>
            <person name="Dong L."/>
            <person name="Sun H."/>
            <person name="Cao Y."/>
            <person name="Gao Q."/>
            <person name="Zheng S."/>
            <person name="Li Y."/>
            <person name="Yu Y."/>
            <person name="Du H."/>
            <person name="Qi M."/>
            <person name="Li Y."/>
            <person name="Yu H."/>
            <person name="Cui Y."/>
            <person name="Wang N."/>
            <person name="Chen C."/>
            <person name="Wu H."/>
            <person name="Zhao Y."/>
            <person name="Zhang J."/>
            <person name="Li Y."/>
            <person name="Zhou W."/>
            <person name="Zhang B."/>
            <person name="Hu W."/>
            <person name="Eijk M."/>
            <person name="Tang J."/>
            <person name="Witsenboer H."/>
            <person name="Zhao S."/>
            <person name="Li Z."/>
            <person name="Zhang A."/>
            <person name="Wang D."/>
            <person name="Liang C."/>
        </authorList>
    </citation>
    <scope>NUCLEOTIDE SEQUENCE [LARGE SCALE GENOMIC DNA]</scope>
    <source>
        <strain evidence="2">cv. G1812</strain>
    </source>
</reference>
<dbReference type="AlphaFoldDB" id="A0A8R7USA5"/>
<evidence type="ECO:0000313" key="3">
    <source>
        <dbReference type="Proteomes" id="UP000015106"/>
    </source>
</evidence>
<dbReference type="EnsemblPlants" id="TuG1812G0600001909.01.T01">
    <property type="protein sequence ID" value="TuG1812G0600001909.01.T01.cds253773"/>
    <property type="gene ID" value="TuG1812G0600001909.01"/>
</dbReference>
<accession>A0A8R7USA5</accession>
<reference evidence="3" key="1">
    <citation type="journal article" date="2013" name="Nature">
        <title>Draft genome of the wheat A-genome progenitor Triticum urartu.</title>
        <authorList>
            <person name="Ling H.Q."/>
            <person name="Zhao S."/>
            <person name="Liu D."/>
            <person name="Wang J."/>
            <person name="Sun H."/>
            <person name="Zhang C."/>
            <person name="Fan H."/>
            <person name="Li D."/>
            <person name="Dong L."/>
            <person name="Tao Y."/>
            <person name="Gao C."/>
            <person name="Wu H."/>
            <person name="Li Y."/>
            <person name="Cui Y."/>
            <person name="Guo X."/>
            <person name="Zheng S."/>
            <person name="Wang B."/>
            <person name="Yu K."/>
            <person name="Liang Q."/>
            <person name="Yang W."/>
            <person name="Lou X."/>
            <person name="Chen J."/>
            <person name="Feng M."/>
            <person name="Jian J."/>
            <person name="Zhang X."/>
            <person name="Luo G."/>
            <person name="Jiang Y."/>
            <person name="Liu J."/>
            <person name="Wang Z."/>
            <person name="Sha Y."/>
            <person name="Zhang B."/>
            <person name="Wu H."/>
            <person name="Tang D."/>
            <person name="Shen Q."/>
            <person name="Xue P."/>
            <person name="Zou S."/>
            <person name="Wang X."/>
            <person name="Liu X."/>
            <person name="Wang F."/>
            <person name="Yang Y."/>
            <person name="An X."/>
            <person name="Dong Z."/>
            <person name="Zhang K."/>
            <person name="Zhang X."/>
            <person name="Luo M.C."/>
            <person name="Dvorak J."/>
            <person name="Tong Y."/>
            <person name="Wang J."/>
            <person name="Yang H."/>
            <person name="Li Z."/>
            <person name="Wang D."/>
            <person name="Zhang A."/>
            <person name="Wang J."/>
        </authorList>
    </citation>
    <scope>NUCLEOTIDE SEQUENCE</scope>
    <source>
        <strain evidence="3">cv. G1812</strain>
    </source>
</reference>
<dbReference type="Gramene" id="TuG1812G0600001909.01.T03">
    <property type="protein sequence ID" value="TuG1812G0600001909.01.T03.cds253773"/>
    <property type="gene ID" value="TuG1812G0600001909.01"/>
</dbReference>
<evidence type="ECO:0000256" key="1">
    <source>
        <dbReference type="SAM" id="MobiDB-lite"/>
    </source>
</evidence>
<feature type="region of interest" description="Disordered" evidence="1">
    <location>
        <begin position="1"/>
        <end position="38"/>
    </location>
</feature>
<proteinExistence type="predicted"/>
<dbReference type="EnsemblPlants" id="TuG1812G0600001909.01.T03">
    <property type="protein sequence ID" value="TuG1812G0600001909.01.T03.cds253773"/>
    <property type="gene ID" value="TuG1812G0600001909.01"/>
</dbReference>
<organism evidence="2 3">
    <name type="scientific">Triticum urartu</name>
    <name type="common">Red wild einkorn</name>
    <name type="synonym">Crithodium urartu</name>
    <dbReference type="NCBI Taxonomy" id="4572"/>
    <lineage>
        <taxon>Eukaryota</taxon>
        <taxon>Viridiplantae</taxon>
        <taxon>Streptophyta</taxon>
        <taxon>Embryophyta</taxon>
        <taxon>Tracheophyta</taxon>
        <taxon>Spermatophyta</taxon>
        <taxon>Magnoliopsida</taxon>
        <taxon>Liliopsida</taxon>
        <taxon>Poales</taxon>
        <taxon>Poaceae</taxon>
        <taxon>BOP clade</taxon>
        <taxon>Pooideae</taxon>
        <taxon>Triticodae</taxon>
        <taxon>Triticeae</taxon>
        <taxon>Triticinae</taxon>
        <taxon>Triticum</taxon>
    </lineage>
</organism>
<dbReference type="EnsemblPlants" id="TuG1812G0600001909.01.T02">
    <property type="protein sequence ID" value="TuG1812G0600001909.01.T02.cds253773"/>
    <property type="gene ID" value="TuG1812G0600001909.01"/>
</dbReference>
<dbReference type="Gramene" id="TuG1812G0600001909.01.T02">
    <property type="protein sequence ID" value="TuG1812G0600001909.01.T02.cds253773"/>
    <property type="gene ID" value="TuG1812G0600001909.01"/>
</dbReference>